<gene>
    <name evidence="2" type="ORF">A3A43_01080</name>
</gene>
<reference evidence="2 3" key="1">
    <citation type="journal article" date="2016" name="Nat. Commun.">
        <title>Thousands of microbial genomes shed light on interconnected biogeochemical processes in an aquifer system.</title>
        <authorList>
            <person name="Anantharaman K."/>
            <person name="Brown C.T."/>
            <person name="Hug L.A."/>
            <person name="Sharon I."/>
            <person name="Castelle C.J."/>
            <person name="Probst A.J."/>
            <person name="Thomas B.C."/>
            <person name="Singh A."/>
            <person name="Wilkins M.J."/>
            <person name="Karaoz U."/>
            <person name="Brodie E.L."/>
            <person name="Williams K.H."/>
            <person name="Hubbard S.S."/>
            <person name="Banfield J.F."/>
        </authorList>
    </citation>
    <scope>NUCLEOTIDE SEQUENCE [LARGE SCALE GENOMIC DNA]</scope>
</reference>
<dbReference type="EMBL" id="MHLC01000012">
    <property type="protein sequence ID" value="OGZ01370.1"/>
    <property type="molecule type" value="Genomic_DNA"/>
</dbReference>
<protein>
    <submittedName>
        <fullName evidence="2">Uncharacterized protein</fullName>
    </submittedName>
</protein>
<proteinExistence type="predicted"/>
<evidence type="ECO:0000313" key="3">
    <source>
        <dbReference type="Proteomes" id="UP000178495"/>
    </source>
</evidence>
<feature type="compositionally biased region" description="Basic and acidic residues" evidence="1">
    <location>
        <begin position="225"/>
        <end position="241"/>
    </location>
</feature>
<evidence type="ECO:0000256" key="1">
    <source>
        <dbReference type="SAM" id="MobiDB-lite"/>
    </source>
</evidence>
<dbReference type="Proteomes" id="UP000178495">
    <property type="component" value="Unassembled WGS sequence"/>
</dbReference>
<name>A0A1G2CKV8_9BACT</name>
<evidence type="ECO:0000313" key="2">
    <source>
        <dbReference type="EMBL" id="OGZ01370.1"/>
    </source>
</evidence>
<accession>A0A1G2CKV8</accession>
<comment type="caution">
    <text evidence="2">The sequence shown here is derived from an EMBL/GenBank/DDBJ whole genome shotgun (WGS) entry which is preliminary data.</text>
</comment>
<sequence>MADTDKKRSRGFWNMLFSAADPELKKLADRIRGAIPEDSPLRSVFAERIIGVIKGWAEGKADNLSPIAGAVVEKLTDLGDFFVGGESSPKSGKVARDWMDQFVVEVGKRLKETKFEDLDAEKDKILKEFVLRRAILEEIKKTYEEAQPKRAEPGESINWSELRAKLYSMLEIADASVNNAVRDFRTSQRWIHRSKRRQRQLNLEITRSGARDADVTAPPPEQDDDPWHFEQDAEQERGGQS</sequence>
<organism evidence="2 3">
    <name type="scientific">Candidatus Liptonbacteria bacterium RIFCSPLOWO2_01_FULL_56_20</name>
    <dbReference type="NCBI Taxonomy" id="1798652"/>
    <lineage>
        <taxon>Bacteria</taxon>
        <taxon>Candidatus Liptoniibacteriota</taxon>
    </lineage>
</organism>
<dbReference type="AlphaFoldDB" id="A0A1G2CKV8"/>
<feature type="region of interest" description="Disordered" evidence="1">
    <location>
        <begin position="197"/>
        <end position="241"/>
    </location>
</feature>